<evidence type="ECO:0000313" key="2">
    <source>
        <dbReference type="EMBL" id="PWI65970.1"/>
    </source>
</evidence>
<evidence type="ECO:0000313" key="3">
    <source>
        <dbReference type="Proteomes" id="UP000245956"/>
    </source>
</evidence>
<dbReference type="AlphaFoldDB" id="A0A2U3DUP5"/>
<evidence type="ECO:0000256" key="1">
    <source>
        <dbReference type="SAM" id="MobiDB-lite"/>
    </source>
</evidence>
<dbReference type="EMBL" id="LCWV01000028">
    <property type="protein sequence ID" value="PWI65970.1"/>
    <property type="molecule type" value="Genomic_DNA"/>
</dbReference>
<dbReference type="Proteomes" id="UP000245956">
    <property type="component" value="Unassembled WGS sequence"/>
</dbReference>
<accession>A0A2U3DUP5</accession>
<protein>
    <submittedName>
        <fullName evidence="2">Uncharacterized protein</fullName>
    </submittedName>
</protein>
<organism evidence="2 3">
    <name type="scientific">Purpureocillium lilacinum</name>
    <name type="common">Paecilomyces lilacinus</name>
    <dbReference type="NCBI Taxonomy" id="33203"/>
    <lineage>
        <taxon>Eukaryota</taxon>
        <taxon>Fungi</taxon>
        <taxon>Dikarya</taxon>
        <taxon>Ascomycota</taxon>
        <taxon>Pezizomycotina</taxon>
        <taxon>Sordariomycetes</taxon>
        <taxon>Hypocreomycetidae</taxon>
        <taxon>Hypocreales</taxon>
        <taxon>Ophiocordycipitaceae</taxon>
        <taxon>Purpureocillium</taxon>
    </lineage>
</organism>
<proteinExistence type="predicted"/>
<feature type="region of interest" description="Disordered" evidence="1">
    <location>
        <begin position="25"/>
        <end position="49"/>
    </location>
</feature>
<sequence>MPPSQDGFGHDRIATWRLGHLSVPRARGSQAHPPAISASNVPGMGRFDADGHERLSELAVSPHARNSYVAHIVPTTMMSGIPPCPRQNPDARPSPYLRLSPVNRKQPPRDHSAMEQQHLPRRRPPAKNGGRRGQGGPAVPDQKLGRPAGPRGVRLGYVRKDHQNPVVRDPADGDGLMNSRGVRGRGESTPQFFPQVRERWARGGGDVVGICAVRKDTTGGSQTGRTSGAKMFEDPLAAMHAAQGFTAMMD</sequence>
<reference evidence="2 3" key="1">
    <citation type="journal article" date="2016" name="Front. Microbiol.">
        <title>Genome and transcriptome sequences reveal the specific parasitism of the nematophagous Purpureocillium lilacinum 36-1.</title>
        <authorList>
            <person name="Xie J."/>
            <person name="Li S."/>
            <person name="Mo C."/>
            <person name="Xiao X."/>
            <person name="Peng D."/>
            <person name="Wang G."/>
            <person name="Xiao Y."/>
        </authorList>
    </citation>
    <scope>NUCLEOTIDE SEQUENCE [LARGE SCALE GENOMIC DNA]</scope>
    <source>
        <strain evidence="2 3">36-1</strain>
    </source>
</reference>
<gene>
    <name evidence="2" type="ORF">PCL_05448</name>
</gene>
<name>A0A2U3DUP5_PURLI</name>
<comment type="caution">
    <text evidence="2">The sequence shown here is derived from an EMBL/GenBank/DDBJ whole genome shotgun (WGS) entry which is preliminary data.</text>
</comment>
<feature type="region of interest" description="Disordered" evidence="1">
    <location>
        <begin position="164"/>
        <end position="189"/>
    </location>
</feature>
<feature type="region of interest" description="Disordered" evidence="1">
    <location>
        <begin position="79"/>
        <end position="151"/>
    </location>
</feature>